<comment type="caution">
    <text evidence="2">The sequence shown here is derived from an EMBL/GenBank/DDBJ whole genome shotgun (WGS) entry which is preliminary data.</text>
</comment>
<gene>
    <name evidence="2" type="ORF">CYY_001757</name>
</gene>
<keyword evidence="1" id="KW-1133">Transmembrane helix</keyword>
<dbReference type="EMBL" id="AJWJ01000044">
    <property type="protein sequence ID" value="KAF2076919.1"/>
    <property type="molecule type" value="Genomic_DNA"/>
</dbReference>
<keyword evidence="1" id="KW-0472">Membrane</keyword>
<dbReference type="Proteomes" id="UP000695562">
    <property type="component" value="Unassembled WGS sequence"/>
</dbReference>
<evidence type="ECO:0000313" key="3">
    <source>
        <dbReference type="Proteomes" id="UP000695562"/>
    </source>
</evidence>
<evidence type="ECO:0000313" key="2">
    <source>
        <dbReference type="EMBL" id="KAF2076919.1"/>
    </source>
</evidence>
<reference evidence="2" key="1">
    <citation type="submission" date="2020-01" db="EMBL/GenBank/DDBJ databases">
        <title>Development of genomics and gene disruption for Polysphondylium violaceum indicates a role for the polyketide synthase stlB in stalk morphogenesis.</title>
        <authorList>
            <person name="Narita B."/>
            <person name="Kawabe Y."/>
            <person name="Kin K."/>
            <person name="Saito T."/>
            <person name="Gibbs R."/>
            <person name="Kuspa A."/>
            <person name="Muzny D."/>
            <person name="Queller D."/>
            <person name="Richards S."/>
            <person name="Strassman J."/>
            <person name="Sucgang R."/>
            <person name="Worley K."/>
            <person name="Schaap P."/>
        </authorList>
    </citation>
    <scope>NUCLEOTIDE SEQUENCE</scope>
    <source>
        <strain evidence="2">QSvi11</strain>
    </source>
</reference>
<accession>A0A8J4VA97</accession>
<evidence type="ECO:0008006" key="4">
    <source>
        <dbReference type="Google" id="ProtNLM"/>
    </source>
</evidence>
<name>A0A8J4VA97_9MYCE</name>
<keyword evidence="1" id="KW-0812">Transmembrane</keyword>
<feature type="transmembrane region" description="Helical" evidence="1">
    <location>
        <begin position="69"/>
        <end position="87"/>
    </location>
</feature>
<dbReference type="AlphaFoldDB" id="A0A8J4VA97"/>
<evidence type="ECO:0000256" key="1">
    <source>
        <dbReference type="SAM" id="Phobius"/>
    </source>
</evidence>
<keyword evidence="3" id="KW-1185">Reference proteome</keyword>
<protein>
    <recommendedName>
        <fullName evidence="4">Transmembrane protein</fullName>
    </recommendedName>
</protein>
<dbReference type="OrthoDB" id="10551183at2759"/>
<organism evidence="2 3">
    <name type="scientific">Polysphondylium violaceum</name>
    <dbReference type="NCBI Taxonomy" id="133409"/>
    <lineage>
        <taxon>Eukaryota</taxon>
        <taxon>Amoebozoa</taxon>
        <taxon>Evosea</taxon>
        <taxon>Eumycetozoa</taxon>
        <taxon>Dictyostelia</taxon>
        <taxon>Dictyosteliales</taxon>
        <taxon>Dictyosteliaceae</taxon>
        <taxon>Polysphondylium</taxon>
    </lineage>
</organism>
<sequence>MNHDSQQEPIESGGGGDELINIQEFNHEKDPNNNNNNINNNNIVEKKNDFKTVMKDFFIRFSRQNNRSLATVLGCIGGFILGVVLFANHSETFPLVGSGLSTGYRIVGMFLAAGTGGNLGSYIGGSIDILGNEKTIFDLFRYLHSKYSKSGRLLKNK</sequence>
<feature type="transmembrane region" description="Helical" evidence="1">
    <location>
        <begin position="107"/>
        <end position="131"/>
    </location>
</feature>
<proteinExistence type="predicted"/>